<feature type="region of interest" description="Disordered" evidence="7">
    <location>
        <begin position="801"/>
        <end position="820"/>
    </location>
</feature>
<dbReference type="SUPFAM" id="SSF57667">
    <property type="entry name" value="beta-beta-alpha zinc fingers"/>
    <property type="match status" value="3"/>
</dbReference>
<gene>
    <name evidence="10" type="primary">LOC105758955</name>
</gene>
<dbReference type="SMART" id="SM00349">
    <property type="entry name" value="KRAB"/>
    <property type="match status" value="1"/>
</dbReference>
<dbReference type="Pfam" id="PF01352">
    <property type="entry name" value="KRAB"/>
    <property type="match status" value="1"/>
</dbReference>
<dbReference type="InterPro" id="IPR001909">
    <property type="entry name" value="KRAB"/>
</dbReference>
<dbReference type="PROSITE" id="PS00028">
    <property type="entry name" value="ZINC_FINGER_C2H2_1"/>
    <property type="match status" value="3"/>
</dbReference>
<evidence type="ECO:0000256" key="2">
    <source>
        <dbReference type="ARBA" id="ARBA00022737"/>
    </source>
</evidence>
<feature type="region of interest" description="Disordered" evidence="7">
    <location>
        <begin position="189"/>
        <end position="323"/>
    </location>
</feature>
<evidence type="ECO:0000256" key="7">
    <source>
        <dbReference type="SAM" id="MobiDB-lite"/>
    </source>
</evidence>
<reference evidence="10" key="2">
    <citation type="submission" date="2025-08" db="UniProtKB">
        <authorList>
            <consortium name="Ensembl"/>
        </authorList>
    </citation>
    <scope>IDENTIFICATION</scope>
</reference>
<evidence type="ECO:0000313" key="11">
    <source>
        <dbReference type="Proteomes" id="UP000007754"/>
    </source>
</evidence>
<keyword evidence="2" id="KW-0677">Repeat</keyword>
<dbReference type="Proteomes" id="UP000007754">
    <property type="component" value="Chromosome 2"/>
</dbReference>
<protein>
    <submittedName>
        <fullName evidence="10">Proteoglycan 4-like</fullName>
    </submittedName>
</protein>
<keyword evidence="11" id="KW-1185">Reference proteome</keyword>
<evidence type="ECO:0000256" key="3">
    <source>
        <dbReference type="ARBA" id="ARBA00022771"/>
    </source>
</evidence>
<dbReference type="PANTHER" id="PTHR24377">
    <property type="entry name" value="IP01015P-RELATED"/>
    <property type="match status" value="1"/>
</dbReference>
<sequence>MAELRARLEALERRMERAEAALRERPLSAPGLHGVPVLFEDVAVRFSRQEWANLSEGQKEMYRSVMEGNYEMLVSLYCALSKPELLLQLEREELSTPPESEAEAAEVSPELAVEPARQNCTSDDALLEMETMERGCREPEESGNVAEKSGNLVEESKNLIQEIWSLVGTSGNLIEEIWGVVEQNRSLTEENKSLTEENRSLTEENRSLTEENRSPAEENRRPAEENKSLAEENRSLAEENRSLAEENKSLTEENKSLAEENRSPAEENKNPAEESGDLMEESRNPAVPENCSTPPVPLEATAVLADLSQPTPSPPRPLSVHCQEAVGQNCSPPAAGDAEAGIPMEVPQEEVAAEKPSMPKTPSKGLEEDKGHEEEAVKHLGNTGQDLVADIPEEPGKEVTPDVHKTTEQADPSPGQPEKDSCVGRPMACQRNATREFYSCPICRKTFLLKINLLIHQRGHTNWVPYVCVHCDRKFMSKKKIRRHLRAWAVNGTCQPSELEVCPSQVPCPASHPQTWAANGTYQAGKPEECPSRTPCPTPQPQAWAPNGTFQPLDAKACPSQGTPCPTSQPQAWAPNGTFQALDAKACPNQGTPCPKSQPQAWTPNGTFQPLDAKACPSQGTPCPTSQPQAWAPNGTFQALDAKACPNQGTPCPKSQPQAWTPNGTFQALDAKACPSQGTPCPTSQPQAWTPNGTCQPLDAKACPSQGTPCPTSQPQAWAPNGTFQALDAKACPNQGTPCPKSQPQAWTPNGTFQALDAKACPSQGTPCPTSQPQAWTPNGTCQPLDAKACPSQGTPCPKSQPQAWAPNGTFQPSLVKAHPSQGPCPAPQCPTSQPQTWAANGTCQASKPEECPTQPLCPSSQPQAPNRDCGTVWQEPGPTQCSLSSGKMMYTCTECRETFSNQGFLTVHQRRHSGHHLILCPCCNRSFTWVSDFVRQHWMYMGVRPHQCGICQKTFKRFSHLKVHQRIHRRQERPFPCANQVPLVVAPAAGDGVGSQAVTPRDGALLSDLEVSSQEREAAAGSQGVHPGVGSCC</sequence>
<evidence type="ECO:0000259" key="8">
    <source>
        <dbReference type="PROSITE" id="PS50157"/>
    </source>
</evidence>
<reference evidence="10" key="3">
    <citation type="submission" date="2025-09" db="UniProtKB">
        <authorList>
            <consortium name="Ensembl"/>
        </authorList>
    </citation>
    <scope>IDENTIFICATION</scope>
</reference>
<reference evidence="10 11" key="1">
    <citation type="journal article" date="2010" name="Nature">
        <title>The genome of a songbird.</title>
        <authorList>
            <person name="Warren W.C."/>
            <person name="Clayton D.F."/>
            <person name="Ellegren H."/>
            <person name="Arnold A.P."/>
            <person name="Hillier L.W."/>
            <person name="Kunstner A."/>
            <person name="Searle S."/>
            <person name="White S."/>
            <person name="Vilella A.J."/>
            <person name="Fairley S."/>
            <person name="Heger A."/>
            <person name="Kong L."/>
            <person name="Ponting C.P."/>
            <person name="Jarvis E.D."/>
            <person name="Mello C.V."/>
            <person name="Minx P."/>
            <person name="Lovell P."/>
            <person name="Velho T.A."/>
            <person name="Ferris M."/>
            <person name="Balakrishnan C.N."/>
            <person name="Sinha S."/>
            <person name="Blatti C."/>
            <person name="London S.E."/>
            <person name="Li Y."/>
            <person name="Lin Y.C."/>
            <person name="George J."/>
            <person name="Sweedler J."/>
            <person name="Southey B."/>
            <person name="Gunaratne P."/>
            <person name="Watson M."/>
            <person name="Nam K."/>
            <person name="Backstrom N."/>
            <person name="Smeds L."/>
            <person name="Nabholz B."/>
            <person name="Itoh Y."/>
            <person name="Whitney O."/>
            <person name="Pfenning A.R."/>
            <person name="Howard J."/>
            <person name="Volker M."/>
            <person name="Skinner B.M."/>
            <person name="Griffin D.K."/>
            <person name="Ye L."/>
            <person name="McLaren W.M."/>
            <person name="Flicek P."/>
            <person name="Quesada V."/>
            <person name="Velasco G."/>
            <person name="Lopez-Otin C."/>
            <person name="Puente X.S."/>
            <person name="Olender T."/>
            <person name="Lancet D."/>
            <person name="Smit A.F."/>
            <person name="Hubley R."/>
            <person name="Konkel M.K."/>
            <person name="Walker J.A."/>
            <person name="Batzer M.A."/>
            <person name="Gu W."/>
            <person name="Pollock D.D."/>
            <person name="Chen L."/>
            <person name="Cheng Z."/>
            <person name="Eichler E.E."/>
            <person name="Stapley J."/>
            <person name="Slate J."/>
            <person name="Ekblom R."/>
            <person name="Birkhead T."/>
            <person name="Burke T."/>
            <person name="Burt D."/>
            <person name="Scharff C."/>
            <person name="Adam I."/>
            <person name="Richard H."/>
            <person name="Sultan M."/>
            <person name="Soldatov A."/>
            <person name="Lehrach H."/>
            <person name="Edwards S.V."/>
            <person name="Yang S.P."/>
            <person name="Li X."/>
            <person name="Graves T."/>
            <person name="Fulton L."/>
            <person name="Nelson J."/>
            <person name="Chinwalla A."/>
            <person name="Hou S."/>
            <person name="Mardis E.R."/>
            <person name="Wilson R.K."/>
        </authorList>
    </citation>
    <scope>NUCLEOTIDE SEQUENCE [LARGE SCALE GENOMIC DNA]</scope>
</reference>
<accession>A0A674GLX2</accession>
<keyword evidence="4" id="KW-0862">Zinc</keyword>
<dbReference type="PROSITE" id="PS50805">
    <property type="entry name" value="KRAB"/>
    <property type="match status" value="1"/>
</dbReference>
<dbReference type="SMART" id="SM00355">
    <property type="entry name" value="ZnF_C2H2"/>
    <property type="match status" value="4"/>
</dbReference>
<dbReference type="InterPro" id="IPR013087">
    <property type="entry name" value="Znf_C2H2_type"/>
</dbReference>
<evidence type="ECO:0000313" key="10">
    <source>
        <dbReference type="Ensembl" id="ENSTGUP00000023402.1"/>
    </source>
</evidence>
<feature type="compositionally biased region" description="Basic and acidic residues" evidence="7">
    <location>
        <begin position="365"/>
        <end position="374"/>
    </location>
</feature>
<feature type="region of interest" description="Disordered" evidence="7">
    <location>
        <begin position="392"/>
        <end position="423"/>
    </location>
</feature>
<dbReference type="GeneTree" id="ENSGT00940000155153"/>
<name>A0A674GLX2_TAEGU</name>
<feature type="domain" description="C2H2-type" evidence="8">
    <location>
        <begin position="891"/>
        <end position="918"/>
    </location>
</feature>
<keyword evidence="5" id="KW-0539">Nucleus</keyword>
<dbReference type="InterPro" id="IPR050826">
    <property type="entry name" value="Krueppel_C2H2_ZnFinger"/>
</dbReference>
<feature type="compositionally biased region" description="Basic and acidic residues" evidence="7">
    <location>
        <begin position="394"/>
        <end position="408"/>
    </location>
</feature>
<dbReference type="InterPro" id="IPR036051">
    <property type="entry name" value="KRAB_dom_sf"/>
</dbReference>
<dbReference type="PROSITE" id="PS50157">
    <property type="entry name" value="ZINC_FINGER_C2H2_2"/>
    <property type="match status" value="4"/>
</dbReference>
<feature type="compositionally biased region" description="Polar residues" evidence="7">
    <location>
        <begin position="801"/>
        <end position="813"/>
    </location>
</feature>
<dbReference type="AlphaFoldDB" id="A0A674GLX2"/>
<evidence type="ECO:0000256" key="1">
    <source>
        <dbReference type="ARBA" id="ARBA00022723"/>
    </source>
</evidence>
<dbReference type="InParanoid" id="A0A674GLX2"/>
<evidence type="ECO:0000256" key="4">
    <source>
        <dbReference type="ARBA" id="ARBA00022833"/>
    </source>
</evidence>
<dbReference type="GO" id="GO:0032502">
    <property type="term" value="P:developmental process"/>
    <property type="evidence" value="ECO:0007669"/>
    <property type="project" value="UniProtKB-ARBA"/>
</dbReference>
<feature type="domain" description="KRAB" evidence="9">
    <location>
        <begin position="37"/>
        <end position="108"/>
    </location>
</feature>
<keyword evidence="1" id="KW-0479">Metal-binding</keyword>
<evidence type="ECO:0000256" key="5">
    <source>
        <dbReference type="ARBA" id="ARBA00023242"/>
    </source>
</evidence>
<dbReference type="Ensembl" id="ENSTGUT00000040262.1">
    <property type="protein sequence ID" value="ENSTGUP00000023402.1"/>
    <property type="gene ID" value="ENSTGUG00000023991.1"/>
</dbReference>
<dbReference type="Pfam" id="PF00096">
    <property type="entry name" value="zf-C2H2"/>
    <property type="match status" value="2"/>
</dbReference>
<feature type="region of interest" description="Disordered" evidence="7">
    <location>
        <begin position="349"/>
        <end position="374"/>
    </location>
</feature>
<evidence type="ECO:0000259" key="9">
    <source>
        <dbReference type="PROSITE" id="PS50805"/>
    </source>
</evidence>
<feature type="domain" description="C2H2-type" evidence="8">
    <location>
        <begin position="947"/>
        <end position="974"/>
    </location>
</feature>
<dbReference type="InterPro" id="IPR036236">
    <property type="entry name" value="Znf_C2H2_sf"/>
</dbReference>
<organism evidence="10 11">
    <name type="scientific">Taeniopygia guttata</name>
    <name type="common">Zebra finch</name>
    <name type="synonym">Poephila guttata</name>
    <dbReference type="NCBI Taxonomy" id="59729"/>
    <lineage>
        <taxon>Eukaryota</taxon>
        <taxon>Metazoa</taxon>
        <taxon>Chordata</taxon>
        <taxon>Craniata</taxon>
        <taxon>Vertebrata</taxon>
        <taxon>Euteleostomi</taxon>
        <taxon>Archelosauria</taxon>
        <taxon>Archosauria</taxon>
        <taxon>Dinosauria</taxon>
        <taxon>Saurischia</taxon>
        <taxon>Theropoda</taxon>
        <taxon>Coelurosauria</taxon>
        <taxon>Aves</taxon>
        <taxon>Neognathae</taxon>
        <taxon>Neoaves</taxon>
        <taxon>Telluraves</taxon>
        <taxon>Australaves</taxon>
        <taxon>Passeriformes</taxon>
        <taxon>Passeroidea</taxon>
        <taxon>Estrildidae</taxon>
        <taxon>Estrildinae</taxon>
        <taxon>Taeniopygia</taxon>
    </lineage>
</organism>
<feature type="compositionally biased region" description="Basic and acidic residues" evidence="7">
    <location>
        <begin position="189"/>
        <end position="272"/>
    </location>
</feature>
<feature type="domain" description="C2H2-type" evidence="8">
    <location>
        <begin position="438"/>
        <end position="465"/>
    </location>
</feature>
<dbReference type="Gene3D" id="3.30.160.60">
    <property type="entry name" value="Classic Zinc Finger"/>
    <property type="match status" value="3"/>
</dbReference>
<feature type="domain" description="C2H2-type" evidence="8">
    <location>
        <begin position="466"/>
        <end position="496"/>
    </location>
</feature>
<dbReference type="Gene3D" id="6.10.140.140">
    <property type="match status" value="1"/>
</dbReference>
<keyword evidence="3 6" id="KW-0863">Zinc-finger</keyword>
<dbReference type="SUPFAM" id="SSF58104">
    <property type="entry name" value="Methyl-accepting chemotaxis protein (MCP) signaling domain"/>
    <property type="match status" value="1"/>
</dbReference>
<dbReference type="OMA" id="KSQPQAW"/>
<dbReference type="CDD" id="cd07765">
    <property type="entry name" value="KRAB_A-box"/>
    <property type="match status" value="1"/>
</dbReference>
<dbReference type="FunFam" id="3.30.160.60:FF:000202">
    <property type="entry name" value="Zinc finger protein 574"/>
    <property type="match status" value="1"/>
</dbReference>
<evidence type="ECO:0000256" key="6">
    <source>
        <dbReference type="PROSITE-ProRule" id="PRU00042"/>
    </source>
</evidence>
<dbReference type="GO" id="GO:0006355">
    <property type="term" value="P:regulation of DNA-templated transcription"/>
    <property type="evidence" value="ECO:0007669"/>
    <property type="project" value="InterPro"/>
</dbReference>
<proteinExistence type="predicted"/>
<dbReference type="SUPFAM" id="SSF109640">
    <property type="entry name" value="KRAB domain (Kruppel-associated box)"/>
    <property type="match status" value="1"/>
</dbReference>
<dbReference type="GO" id="GO:0008270">
    <property type="term" value="F:zinc ion binding"/>
    <property type="evidence" value="ECO:0007669"/>
    <property type="project" value="UniProtKB-KW"/>
</dbReference>